<dbReference type="NCBIfam" id="TIGR00254">
    <property type="entry name" value="GGDEF"/>
    <property type="match status" value="1"/>
</dbReference>
<dbReference type="CDD" id="cd01949">
    <property type="entry name" value="GGDEF"/>
    <property type="match status" value="1"/>
</dbReference>
<dbReference type="Pfam" id="PF00497">
    <property type="entry name" value="SBP_bac_3"/>
    <property type="match status" value="1"/>
</dbReference>
<dbReference type="Pfam" id="PF00563">
    <property type="entry name" value="EAL"/>
    <property type="match status" value="1"/>
</dbReference>
<sequence>MVCFKQKYLVVTVLLFSFIFCLPNFACAASIRTVRVGYVPLSGYMNYDANGYRSGYGYEYLQELADYAGWKYEYIEGTWADSLVRLKSGQIDLLIGLADSPVRRREYDFSEASFGLNYAVLSVRAADDMYTSDDYHSLDGLTVGMLQGSFRNSAFEEFSKTHGFSIIPKLYPDEKSLIEALQMENINAIGLNNLRRSDAERIVASFAPLPFYAAVKKGDAGLLKELNDAMMELRLDDPQIESRLYQKYYVSNGPAALILSPEEKTYLRDKEKLVVIITQDQRPYSYFINADHKGIVGDLMKRFSKDIGIPLVYIQAKNEVEAVELLQQGKADIICDFIQDYGIAEHSGIKITFPYLELQYTALSKRGYLTDKPKVACQEGRFFNQIYVDKNYAKDDIQYYPTLEDCLDAVETGRADVTYLNSYTAQEILSESKYRNLQATLNPEFSHKVSMGINIDQNPILIKLLNREINHLGLAQVSHIINNNTLLAKRKMTMLDYVYENPVQIIVGSVLFFGTVILLLLGLLYMRKEHLAHVNKLAYDDELTGLKNLRWFEENMPTLIRENIGKKYAVISFDINRFDVINECYGRELGKKILRHIGIVLRRKESEDHIAVRSQGAHFICLLVYENREIFESDIKVLEQQFSVYEDPNTFIRLSVKLGIYLLQDNKMPITEAIDYAETACYEVKNSANSFMFFDERIKAELILHREIENHMEQALQNAEFEVYYQPKFNMQNNHMMGAEALVRWNSSHNGFLNPAQFIGVFEDNGFIIQLDFYVLEEVCKFINEQLIAGQHVVPISVNQSRLHLSEKDYLKKLKKLVQRYNIPAGSIELELTETAFADLQDVAESKAIFAAVKNLGFLTSMDDFGSGYSSLMLLNAISLDVLKLDRSFLAASEDSARTRDILEKIIEMGHKLKMQVICEGVETKEQANMLLSVNCLFAQGFLYARPMPQAKFKEFMEEQLAMF</sequence>
<dbReference type="PROSITE" id="PS50883">
    <property type="entry name" value="EAL"/>
    <property type="match status" value="1"/>
</dbReference>
<dbReference type="STRING" id="84035.SAMN05660742_11585"/>
<organism evidence="5 6">
    <name type="scientific">Propionispira arboris</name>
    <dbReference type="NCBI Taxonomy" id="84035"/>
    <lineage>
        <taxon>Bacteria</taxon>
        <taxon>Bacillati</taxon>
        <taxon>Bacillota</taxon>
        <taxon>Negativicutes</taxon>
        <taxon>Selenomonadales</taxon>
        <taxon>Selenomonadaceae</taxon>
        <taxon>Propionispira</taxon>
    </lineage>
</organism>
<dbReference type="InterPro" id="IPR035919">
    <property type="entry name" value="EAL_sf"/>
</dbReference>
<dbReference type="SUPFAM" id="SSF53850">
    <property type="entry name" value="Periplasmic binding protein-like II"/>
    <property type="match status" value="2"/>
</dbReference>
<dbReference type="Proteomes" id="UP000199662">
    <property type="component" value="Unassembled WGS sequence"/>
</dbReference>
<keyword evidence="1" id="KW-1133">Transmembrane helix</keyword>
<dbReference type="PANTHER" id="PTHR33121:SF70">
    <property type="entry name" value="SIGNALING PROTEIN YKOW"/>
    <property type="match status" value="1"/>
</dbReference>
<reference evidence="6" key="1">
    <citation type="submission" date="2016-10" db="EMBL/GenBank/DDBJ databases">
        <authorList>
            <person name="Varghese N."/>
            <person name="Submissions S."/>
        </authorList>
    </citation>
    <scope>NUCLEOTIDE SEQUENCE [LARGE SCALE GENOMIC DNA]</scope>
    <source>
        <strain evidence="6">DSM 2179</strain>
    </source>
</reference>
<dbReference type="Gene3D" id="3.20.20.450">
    <property type="entry name" value="EAL domain"/>
    <property type="match status" value="1"/>
</dbReference>
<gene>
    <name evidence="5" type="ORF">SAMN05660742_11585</name>
</gene>
<dbReference type="Gene3D" id="3.40.190.10">
    <property type="entry name" value="Periplasmic binding protein-like II"/>
    <property type="match status" value="4"/>
</dbReference>
<dbReference type="InterPro" id="IPR043128">
    <property type="entry name" value="Rev_trsase/Diguanyl_cyclase"/>
</dbReference>
<feature type="chain" id="PRO_5011697291" evidence="2">
    <location>
        <begin position="29"/>
        <end position="964"/>
    </location>
</feature>
<evidence type="ECO:0000313" key="6">
    <source>
        <dbReference type="Proteomes" id="UP000199662"/>
    </source>
</evidence>
<dbReference type="InterPro" id="IPR029787">
    <property type="entry name" value="Nucleotide_cyclase"/>
</dbReference>
<feature type="transmembrane region" description="Helical" evidence="1">
    <location>
        <begin position="505"/>
        <end position="526"/>
    </location>
</feature>
<accession>A0A1H7B7W9</accession>
<dbReference type="SUPFAM" id="SSF141868">
    <property type="entry name" value="EAL domain-like"/>
    <property type="match status" value="1"/>
</dbReference>
<dbReference type="SMART" id="SM00052">
    <property type="entry name" value="EAL"/>
    <property type="match status" value="1"/>
</dbReference>
<evidence type="ECO:0000259" key="3">
    <source>
        <dbReference type="PROSITE" id="PS50883"/>
    </source>
</evidence>
<dbReference type="AlphaFoldDB" id="A0A1H7B7W9"/>
<evidence type="ECO:0000313" key="5">
    <source>
        <dbReference type="EMBL" id="SEJ73803.1"/>
    </source>
</evidence>
<dbReference type="Pfam" id="PF00990">
    <property type="entry name" value="GGDEF"/>
    <property type="match status" value="1"/>
</dbReference>
<dbReference type="PROSITE" id="PS50887">
    <property type="entry name" value="GGDEF"/>
    <property type="match status" value="1"/>
</dbReference>
<proteinExistence type="predicted"/>
<dbReference type="InterPro" id="IPR050706">
    <property type="entry name" value="Cyclic-di-GMP_PDE-like"/>
</dbReference>
<evidence type="ECO:0000256" key="1">
    <source>
        <dbReference type="SAM" id="Phobius"/>
    </source>
</evidence>
<feature type="domain" description="GGDEF" evidence="4">
    <location>
        <begin position="566"/>
        <end position="696"/>
    </location>
</feature>
<dbReference type="PANTHER" id="PTHR33121">
    <property type="entry name" value="CYCLIC DI-GMP PHOSPHODIESTERASE PDEF"/>
    <property type="match status" value="1"/>
</dbReference>
<dbReference type="SMART" id="SM00267">
    <property type="entry name" value="GGDEF"/>
    <property type="match status" value="1"/>
</dbReference>
<feature type="signal peptide" evidence="2">
    <location>
        <begin position="1"/>
        <end position="28"/>
    </location>
</feature>
<dbReference type="Gene3D" id="3.30.70.270">
    <property type="match status" value="1"/>
</dbReference>
<keyword evidence="1" id="KW-0472">Membrane</keyword>
<dbReference type="InterPro" id="IPR001638">
    <property type="entry name" value="Solute-binding_3/MltF_N"/>
</dbReference>
<keyword evidence="1" id="KW-0812">Transmembrane</keyword>
<dbReference type="SMART" id="SM00062">
    <property type="entry name" value="PBPb"/>
    <property type="match status" value="2"/>
</dbReference>
<dbReference type="CDD" id="cd01948">
    <property type="entry name" value="EAL"/>
    <property type="match status" value="1"/>
</dbReference>
<evidence type="ECO:0000256" key="2">
    <source>
        <dbReference type="SAM" id="SignalP"/>
    </source>
</evidence>
<dbReference type="SUPFAM" id="SSF55073">
    <property type="entry name" value="Nucleotide cyclase"/>
    <property type="match status" value="1"/>
</dbReference>
<feature type="domain" description="EAL" evidence="3">
    <location>
        <begin position="705"/>
        <end position="961"/>
    </location>
</feature>
<name>A0A1H7B7W9_9FIRM</name>
<protein>
    <submittedName>
        <fullName evidence="5">Diguanylate cyclase (GGDEF) domain-containing protein</fullName>
    </submittedName>
</protein>
<dbReference type="EMBL" id="FNZK01000015">
    <property type="protein sequence ID" value="SEJ73803.1"/>
    <property type="molecule type" value="Genomic_DNA"/>
</dbReference>
<dbReference type="RefSeq" id="WP_091833144.1">
    <property type="nucleotide sequence ID" value="NZ_FNZK01000015.1"/>
</dbReference>
<dbReference type="InterPro" id="IPR000160">
    <property type="entry name" value="GGDEF_dom"/>
</dbReference>
<dbReference type="InterPro" id="IPR001633">
    <property type="entry name" value="EAL_dom"/>
</dbReference>
<keyword evidence="2" id="KW-0732">Signal</keyword>
<dbReference type="GO" id="GO:0071111">
    <property type="term" value="F:cyclic-guanylate-specific phosphodiesterase activity"/>
    <property type="evidence" value="ECO:0007669"/>
    <property type="project" value="InterPro"/>
</dbReference>
<keyword evidence="6" id="KW-1185">Reference proteome</keyword>
<evidence type="ECO:0000259" key="4">
    <source>
        <dbReference type="PROSITE" id="PS50887"/>
    </source>
</evidence>